<dbReference type="Proteomes" id="UP000019205">
    <property type="component" value="Chromosome"/>
</dbReference>
<comment type="pathway">
    <text evidence="1">Lipid metabolism.</text>
</comment>
<dbReference type="RefSeq" id="WP_008293634.1">
    <property type="nucleotide sequence ID" value="NZ_CM002299.1"/>
</dbReference>
<keyword evidence="13" id="KW-1185">Reference proteome</keyword>
<evidence type="ECO:0000313" key="12">
    <source>
        <dbReference type="EMBL" id="EAQ96568.1"/>
    </source>
</evidence>
<dbReference type="HOGENOM" id="CLU_033329_1_0_6"/>
<dbReference type="InterPro" id="IPR016181">
    <property type="entry name" value="Acyl_CoA_acyltransferase"/>
</dbReference>
<keyword evidence="5" id="KW-0012">Acyltransferase</keyword>
<reference evidence="12 13" key="1">
    <citation type="journal article" date="2007" name="Proc. Natl. Acad. Sci. U.S.A.">
        <title>Characterization of a marine gammaproteobacterium capable of aerobic anoxygenic photosynthesis.</title>
        <authorList>
            <person name="Fuchs B.M."/>
            <person name="Spring S."/>
            <person name="Teeling H."/>
            <person name="Quast C."/>
            <person name="Wulf J."/>
            <person name="Schattenhofer M."/>
            <person name="Yan S."/>
            <person name="Ferriera S."/>
            <person name="Johnson J."/>
            <person name="Glockner F.O."/>
            <person name="Amann R."/>
        </authorList>
    </citation>
    <scope>NUCLEOTIDE SEQUENCE [LARGE SCALE GENOMIC DNA]</scope>
    <source>
        <strain evidence="12">KT71</strain>
    </source>
</reference>
<evidence type="ECO:0000256" key="2">
    <source>
        <dbReference type="ARBA" id="ARBA00022516"/>
    </source>
</evidence>
<dbReference type="PANTHER" id="PTHR37323:SF1">
    <property type="entry name" value="L-ORNITHINE N(ALPHA)-ACYLTRANSFERASE"/>
    <property type="match status" value="1"/>
</dbReference>
<accession>A4ABQ5</accession>
<evidence type="ECO:0000313" key="13">
    <source>
        <dbReference type="Proteomes" id="UP000019205"/>
    </source>
</evidence>
<reference evidence="12 13" key="2">
    <citation type="journal article" date="2009" name="PLoS ONE">
        <title>The photosynthetic apparatus and its regulation in the aerobic gammaproteobacterium Congregibacter litoralis gen. nov., sp. nov.</title>
        <authorList>
            <person name="Spring S."/>
            <person name="Lunsdorf H."/>
            <person name="Fuchs B.M."/>
            <person name="Tindall B.J."/>
        </authorList>
    </citation>
    <scope>NUCLEOTIDE SEQUENCE [LARGE SCALE GENOMIC DNA]</scope>
    <source>
        <strain evidence="12">KT71</strain>
    </source>
</reference>
<keyword evidence="3" id="KW-0808">Transferase</keyword>
<evidence type="ECO:0000256" key="8">
    <source>
        <dbReference type="ARBA" id="ARBA00039866"/>
    </source>
</evidence>
<dbReference type="InterPro" id="IPR052351">
    <property type="entry name" value="Ornithine_N-alpha-AT"/>
</dbReference>
<dbReference type="STRING" id="314285.KT71_06072"/>
<evidence type="ECO:0000256" key="4">
    <source>
        <dbReference type="ARBA" id="ARBA00023098"/>
    </source>
</evidence>
<gene>
    <name evidence="12" type="ORF">KT71_06072</name>
</gene>
<evidence type="ECO:0000256" key="6">
    <source>
        <dbReference type="ARBA" id="ARBA00038095"/>
    </source>
</evidence>
<keyword evidence="2" id="KW-0444">Lipid biosynthesis</keyword>
<comment type="catalytic activity">
    <reaction evidence="10">
        <text>a (3R)-hydroxyacyl-[ACP] + L-ornithine = a lyso-ornithine lipid + holo-[ACP] + H(+)</text>
        <dbReference type="Rhea" id="RHEA:20633"/>
        <dbReference type="Rhea" id="RHEA-COMP:9685"/>
        <dbReference type="Rhea" id="RHEA-COMP:9945"/>
        <dbReference type="ChEBI" id="CHEBI:15378"/>
        <dbReference type="ChEBI" id="CHEBI:46911"/>
        <dbReference type="ChEBI" id="CHEBI:64479"/>
        <dbReference type="ChEBI" id="CHEBI:78827"/>
        <dbReference type="ChEBI" id="CHEBI:138482"/>
        <dbReference type="EC" id="2.3.2.30"/>
    </reaction>
    <physiologicalReaction direction="left-to-right" evidence="10">
        <dbReference type="Rhea" id="RHEA:20634"/>
    </physiologicalReaction>
</comment>
<evidence type="ECO:0000259" key="11">
    <source>
        <dbReference type="SMART" id="SM00563"/>
    </source>
</evidence>
<evidence type="ECO:0000256" key="1">
    <source>
        <dbReference type="ARBA" id="ARBA00005189"/>
    </source>
</evidence>
<dbReference type="GO" id="GO:0006629">
    <property type="term" value="P:lipid metabolic process"/>
    <property type="evidence" value="ECO:0007669"/>
    <property type="project" value="UniProtKB-KW"/>
</dbReference>
<dbReference type="SUPFAM" id="SSF69593">
    <property type="entry name" value="Glycerol-3-phosphate (1)-acyltransferase"/>
    <property type="match status" value="1"/>
</dbReference>
<dbReference type="SMART" id="SM00563">
    <property type="entry name" value="PlsC"/>
    <property type="match status" value="1"/>
</dbReference>
<sequence length="571" mass="64557">MLNVHRTLEIRYPDFFERHRRTARTLSRFLGFFFYETRFQNFSKQYPHLEGFEFIEQVLRYFDFDLRLTESERARIPSTGSVVIAANHPIGSLDGLALLNLVRSVRPDVKVVANDLLTAIAPLHPVLLPVVNMGAGSGTARDALRAIKEHLHGEGALIIFPAGEVSRLGATGVRDCEWQSGFVKLARSTRSPILPVYVAGRNSLFFYSLSALAKPLSTIWLVREMFKQSHNTVDARIGRPVPCEVYSANGFSAKQLARMFRKHVYRLGTRGRPIFRSVETVAPAENRVLLRQELSTAQRLGETRDGKAIYLCRMDSAPCVMREIGRLREMTFRTVGEGCGQPRDIDRFDRHYEQLVLWDDHDMEIAGAYRLADAGRVIDEQGVQGLYSHTLFEYGPGVLSKISQGLEMGRSFVQPRYQTRHSLDYLWFGIGAYIKAHPHIRYLFGPASISRFYGTQSTARLVYYFACHYSGADLDVTPRIPFVIPDEIDASLRAEFTGVDADEDLKSLRQSLAAAGLPLPTLYKHYSQATSPDGVAFTAFNVDRDFGDCVDSFVIADLHKLTPRKRQRYLA</sequence>
<dbReference type="eggNOG" id="COG0204">
    <property type="taxonomic scope" value="Bacteria"/>
</dbReference>
<keyword evidence="4" id="KW-0443">Lipid metabolism</keyword>
<feature type="domain" description="Phospholipid/glycerol acyltransferase" evidence="11">
    <location>
        <begin position="82"/>
        <end position="201"/>
    </location>
</feature>
<name>A4ABQ5_9GAMM</name>
<organism evidence="12 13">
    <name type="scientific">Congregibacter litoralis KT71</name>
    <dbReference type="NCBI Taxonomy" id="314285"/>
    <lineage>
        <taxon>Bacteria</taxon>
        <taxon>Pseudomonadati</taxon>
        <taxon>Pseudomonadota</taxon>
        <taxon>Gammaproteobacteria</taxon>
        <taxon>Cellvibrionales</taxon>
        <taxon>Halieaceae</taxon>
        <taxon>Congregibacter</taxon>
    </lineage>
</organism>
<dbReference type="InterPro" id="IPR045746">
    <property type="entry name" value="ACT14924-like_Acyltransf_dom"/>
</dbReference>
<dbReference type="AlphaFoldDB" id="A4ABQ5"/>
<evidence type="ECO:0000256" key="3">
    <source>
        <dbReference type="ARBA" id="ARBA00022679"/>
    </source>
</evidence>
<evidence type="ECO:0000256" key="7">
    <source>
        <dbReference type="ARBA" id="ARBA00039058"/>
    </source>
</evidence>
<comment type="similarity">
    <text evidence="6">Belongs to the acetyltransferase family. OlsB subfamily.</text>
</comment>
<dbReference type="OrthoDB" id="1113830at2"/>
<evidence type="ECO:0000256" key="9">
    <source>
        <dbReference type="ARBA" id="ARBA00045724"/>
    </source>
</evidence>
<dbReference type="PANTHER" id="PTHR37323">
    <property type="entry name" value="GCN5-RELATED N-ACETYLTRANSFERASE"/>
    <property type="match status" value="1"/>
</dbReference>
<dbReference type="Pfam" id="PF13444">
    <property type="entry name" value="Acetyltransf_5"/>
    <property type="match status" value="1"/>
</dbReference>
<protein>
    <recommendedName>
        <fullName evidence="8">L-ornithine N(alpha)-acyltransferase</fullName>
        <ecNumber evidence="7">2.3.2.30</ecNumber>
    </recommendedName>
</protein>
<dbReference type="SUPFAM" id="SSF55729">
    <property type="entry name" value="Acyl-CoA N-acyltransferases (Nat)"/>
    <property type="match status" value="1"/>
</dbReference>
<dbReference type="Pfam" id="PF19576">
    <property type="entry name" value="Acyltransf_2"/>
    <property type="match status" value="1"/>
</dbReference>
<evidence type="ECO:0000256" key="10">
    <source>
        <dbReference type="ARBA" id="ARBA00047785"/>
    </source>
</evidence>
<dbReference type="InterPro" id="IPR002123">
    <property type="entry name" value="Plipid/glycerol_acylTrfase"/>
</dbReference>
<comment type="function">
    <text evidence="9">Catalyzes the first step in the biosynthesis of ornithine lipids, which are phosphorus-free membrane lipids. Catalyzes the 3-hydroxyacyl-acyl carrier protein-dependent acylation of ornithine to form lyso-ornithine lipid (LOL).</text>
</comment>
<dbReference type="EMBL" id="AAOA02000004">
    <property type="protein sequence ID" value="EAQ96568.1"/>
    <property type="molecule type" value="Genomic_DNA"/>
</dbReference>
<evidence type="ECO:0000256" key="5">
    <source>
        <dbReference type="ARBA" id="ARBA00023315"/>
    </source>
</evidence>
<dbReference type="EC" id="2.3.2.30" evidence="7"/>
<comment type="caution">
    <text evidence="12">The sequence shown here is derived from an EMBL/GenBank/DDBJ whole genome shotgun (WGS) entry which is preliminary data.</text>
</comment>
<dbReference type="GO" id="GO:0043810">
    <property type="term" value="F:ornithine-acyl [acyl carrier protein] N-acyltransferase activity"/>
    <property type="evidence" value="ECO:0007669"/>
    <property type="project" value="UniProtKB-EC"/>
</dbReference>
<proteinExistence type="inferred from homology"/>
<dbReference type="eggNOG" id="COG3176">
    <property type="taxonomic scope" value="Bacteria"/>
</dbReference>